<keyword evidence="5" id="KW-1185">Reference proteome</keyword>
<keyword evidence="2" id="KW-1133">Transmembrane helix</keyword>
<protein>
    <recommendedName>
        <fullName evidence="3">DUF155 domain-containing protein</fullName>
    </recommendedName>
</protein>
<accession>A0A8S4C1A6</accession>
<dbReference type="Proteomes" id="UP000837675">
    <property type="component" value="Unassembled WGS sequence"/>
</dbReference>
<dbReference type="PANTHER" id="PTHR16255">
    <property type="entry name" value="REQUIRED FOR MEIOTIC NUCLEAR DIVISION PROTEIN 1 HOMOLOG"/>
    <property type="match status" value="1"/>
</dbReference>
<dbReference type="GO" id="GO:0005739">
    <property type="term" value="C:mitochondrion"/>
    <property type="evidence" value="ECO:0007669"/>
    <property type="project" value="UniProtKB-ARBA"/>
</dbReference>
<dbReference type="InterPro" id="IPR051624">
    <property type="entry name" value="RMD1/Sad1-interacting"/>
</dbReference>
<organism evidence="4 5">
    <name type="scientific">Hyalomma marginatum</name>
    <dbReference type="NCBI Taxonomy" id="34627"/>
    <lineage>
        <taxon>Eukaryota</taxon>
        <taxon>Metazoa</taxon>
        <taxon>Ecdysozoa</taxon>
        <taxon>Arthropoda</taxon>
        <taxon>Chelicerata</taxon>
        <taxon>Arachnida</taxon>
        <taxon>Acari</taxon>
        <taxon>Parasitiformes</taxon>
        <taxon>Ixodida</taxon>
        <taxon>Ixodoidea</taxon>
        <taxon>Ixodidae</taxon>
        <taxon>Hyalomminae</taxon>
        <taxon>Hyalomma</taxon>
    </lineage>
</organism>
<dbReference type="InterPro" id="IPR003734">
    <property type="entry name" value="DUF155"/>
</dbReference>
<evidence type="ECO:0000256" key="1">
    <source>
        <dbReference type="ARBA" id="ARBA00008306"/>
    </source>
</evidence>
<name>A0A8S4C1A6_9ACAR</name>
<reference evidence="4" key="1">
    <citation type="submission" date="2021-06" db="EMBL/GenBank/DDBJ databases">
        <authorList>
            <person name="Nardi T."/>
            <person name="Nardi T."/>
        </authorList>
    </citation>
    <scope>NUCLEOTIDE SEQUENCE</scope>
</reference>
<keyword evidence="2" id="KW-0812">Transmembrane</keyword>
<feature type="domain" description="DUF155" evidence="3">
    <location>
        <begin position="51"/>
        <end position="222"/>
    </location>
</feature>
<evidence type="ECO:0000259" key="3">
    <source>
        <dbReference type="Pfam" id="PF02582"/>
    </source>
</evidence>
<feature type="transmembrane region" description="Helical" evidence="2">
    <location>
        <begin position="250"/>
        <end position="268"/>
    </location>
</feature>
<dbReference type="Pfam" id="PF02582">
    <property type="entry name" value="DUF155"/>
    <property type="match status" value="1"/>
</dbReference>
<dbReference type="EMBL" id="CAJVAF010000020">
    <property type="protein sequence ID" value="CAG7588994.1"/>
    <property type="molecule type" value="Genomic_DNA"/>
</dbReference>
<dbReference type="PANTHER" id="PTHR16255:SF1">
    <property type="entry name" value="REQUIRED FOR MEIOTIC NUCLEAR DIVISION PROTEIN 1 HOMOLOG"/>
    <property type="match status" value="1"/>
</dbReference>
<dbReference type="AlphaFoldDB" id="A0A8S4C1A6"/>
<evidence type="ECO:0000313" key="5">
    <source>
        <dbReference type="Proteomes" id="UP000837675"/>
    </source>
</evidence>
<gene>
    <name evidence="4" type="ORF">MHYMCMPASI_00074</name>
</gene>
<evidence type="ECO:0000256" key="2">
    <source>
        <dbReference type="SAM" id="Phobius"/>
    </source>
</evidence>
<proteinExistence type="inferred from homology"/>
<evidence type="ECO:0000313" key="4">
    <source>
        <dbReference type="EMBL" id="CAG7588994.1"/>
    </source>
</evidence>
<sequence>MQCASYCTGRYYNLFGISEHFSKLGIAHKIYGKDVLHIESEHLDIHHSADVFVFNYGCVIFWGLDPINEEKVLNKFSEFLEDKIPEAITDRCNYVVTPQESSYVDEESDTIVLDSDDPHIKLSFSYGLSQSVKLSVFETSVEKTIDDNKKIPNELIQTGKISMSRKALAKKIGTLFAERNFINLNSDILDTPDFFWRRPKYEPYYEMAVQFMDIKQRLIILNSRLKIIHELYEILSTELHHIHSSRLELIIIYLIFIEVMMAIMRDFFHLI</sequence>
<keyword evidence="2" id="KW-0472">Membrane</keyword>
<comment type="caution">
    <text evidence="4">The sequence shown here is derived from an EMBL/GenBank/DDBJ whole genome shotgun (WGS) entry which is preliminary data.</text>
</comment>
<comment type="similarity">
    <text evidence="1">Belongs to the RMD1/sif2 family.</text>
</comment>